<accession>A0ABY6PPE5</accession>
<organism evidence="1 2">
    <name type="scientific">Streptomyces drozdowiczii</name>
    <dbReference type="NCBI Taxonomy" id="202862"/>
    <lineage>
        <taxon>Bacteria</taxon>
        <taxon>Bacillati</taxon>
        <taxon>Actinomycetota</taxon>
        <taxon>Actinomycetes</taxon>
        <taxon>Kitasatosporales</taxon>
        <taxon>Streptomycetaceae</taxon>
        <taxon>Streptomyces</taxon>
    </lineage>
</organism>
<sequence>MGFFKDRANEVTTAVENGDTQQIGNAIIGAMLEGGGSYSDNIAFLTEAVEANKTDKR</sequence>
<proteinExistence type="predicted"/>
<protein>
    <submittedName>
        <fullName evidence="1">Uncharacterized protein</fullName>
    </submittedName>
</protein>
<evidence type="ECO:0000313" key="1">
    <source>
        <dbReference type="EMBL" id="UZK54069.1"/>
    </source>
</evidence>
<dbReference type="EMBL" id="CP098740">
    <property type="protein sequence ID" value="UZK54069.1"/>
    <property type="molecule type" value="Genomic_DNA"/>
</dbReference>
<dbReference type="RefSeq" id="WP_265540485.1">
    <property type="nucleotide sequence ID" value="NZ_CP098740.1"/>
</dbReference>
<evidence type="ECO:0000313" key="2">
    <source>
        <dbReference type="Proteomes" id="UP001164963"/>
    </source>
</evidence>
<name>A0ABY6PPE5_9ACTN</name>
<gene>
    <name evidence="1" type="ORF">NEH16_07815</name>
</gene>
<keyword evidence="2" id="KW-1185">Reference proteome</keyword>
<reference evidence="1" key="1">
    <citation type="journal article" date="2022" name="Front. Microbiol.">
        <title>Mirubactin C rescues the lethal effect of cell wall biosynthesis mutations in Bacillus subtilis.</title>
        <authorList>
            <person name="Kepplinger B."/>
            <person name="Wen X."/>
            <person name="Tyler A.R."/>
            <person name="Kim B.Y."/>
            <person name="Brown J."/>
            <person name="Banks P."/>
            <person name="Dashti Y."/>
            <person name="Mackenzie E.S."/>
            <person name="Wills C."/>
            <person name="Kawai Y."/>
            <person name="Waldron K.J."/>
            <person name="Allenby N.E.E."/>
            <person name="Wu L.J."/>
            <person name="Hall M.J."/>
            <person name="Errington J."/>
        </authorList>
    </citation>
    <scope>NUCLEOTIDE SEQUENCE</scope>
    <source>
        <strain evidence="1">MDA8-470</strain>
    </source>
</reference>
<dbReference type="Proteomes" id="UP001164963">
    <property type="component" value="Chromosome"/>
</dbReference>